<proteinExistence type="predicted"/>
<organism evidence="1 4">
    <name type="scientific">Streptomyces radicis</name>
    <dbReference type="NCBI Taxonomy" id="1750517"/>
    <lineage>
        <taxon>Bacteria</taxon>
        <taxon>Bacillati</taxon>
        <taxon>Actinomycetota</taxon>
        <taxon>Actinomycetes</taxon>
        <taxon>Kitasatosporales</taxon>
        <taxon>Streptomycetaceae</taxon>
        <taxon>Streptomyces</taxon>
    </lineage>
</organism>
<keyword evidence="3" id="KW-1185">Reference proteome</keyword>
<evidence type="ECO:0000313" key="4">
    <source>
        <dbReference type="Proteomes" id="UP000275024"/>
    </source>
</evidence>
<protein>
    <submittedName>
        <fullName evidence="1">Uncharacterized protein</fullName>
    </submittedName>
</protein>
<dbReference type="OrthoDB" id="4219682at2"/>
<reference evidence="3 4" key="1">
    <citation type="submission" date="2018-09" db="EMBL/GenBank/DDBJ databases">
        <title>Streptomyces sp. nov. DS1-2, an endophytic actinomycete isolated from roots of Dendrobium scabrilingue.</title>
        <authorList>
            <person name="Kuncharoen N."/>
            <person name="Kudo T."/>
            <person name="Ohkuma M."/>
            <person name="Yuki M."/>
            <person name="Tanasupawat S."/>
        </authorList>
    </citation>
    <scope>NUCLEOTIDE SEQUENCE [LARGE SCALE GENOMIC DNA]</scope>
    <source>
        <strain evidence="1 4">AZ1-7</strain>
        <strain evidence="2 3">DS1-2</strain>
    </source>
</reference>
<sequence>MDGDVKLDSEEADLVTAVIAQAYEDMEEQARQIGGHSESVSFAYQGSGTTRAMETYSALGGAGAALAAALDGLSQDLGLTVAEGHDMDANALSALNQGAGAVGDPVIANAF</sequence>
<name>A0A3A9WDW6_9ACTN</name>
<dbReference type="Proteomes" id="UP000268652">
    <property type="component" value="Unassembled WGS sequence"/>
</dbReference>
<dbReference type="EMBL" id="RBDX01000004">
    <property type="protein sequence ID" value="RKN10979.1"/>
    <property type="molecule type" value="Genomic_DNA"/>
</dbReference>
<gene>
    <name evidence="2" type="ORF">D7318_08405</name>
    <name evidence="1" type="ORF">D7319_07550</name>
</gene>
<dbReference type="EMBL" id="RBDY01000004">
    <property type="protein sequence ID" value="RKN25242.1"/>
    <property type="molecule type" value="Genomic_DNA"/>
</dbReference>
<evidence type="ECO:0000313" key="3">
    <source>
        <dbReference type="Proteomes" id="UP000268652"/>
    </source>
</evidence>
<dbReference type="Proteomes" id="UP000275024">
    <property type="component" value="Unassembled WGS sequence"/>
</dbReference>
<evidence type="ECO:0000313" key="2">
    <source>
        <dbReference type="EMBL" id="RKN25242.1"/>
    </source>
</evidence>
<dbReference type="AlphaFoldDB" id="A0A3A9WDW6"/>
<evidence type="ECO:0000313" key="1">
    <source>
        <dbReference type="EMBL" id="RKN10979.1"/>
    </source>
</evidence>
<dbReference type="RefSeq" id="WP_120696249.1">
    <property type="nucleotide sequence ID" value="NZ_RBDX01000004.1"/>
</dbReference>
<comment type="caution">
    <text evidence="1">The sequence shown here is derived from an EMBL/GenBank/DDBJ whole genome shotgun (WGS) entry which is preliminary data.</text>
</comment>
<accession>A0A3A9WDW6</accession>